<feature type="compositionally biased region" description="Polar residues" evidence="1">
    <location>
        <begin position="18"/>
        <end position="51"/>
    </location>
</feature>
<dbReference type="EMBL" id="CAJVPS010004424">
    <property type="protein sequence ID" value="CAG8603500.1"/>
    <property type="molecule type" value="Genomic_DNA"/>
</dbReference>
<evidence type="ECO:0000256" key="1">
    <source>
        <dbReference type="SAM" id="MobiDB-lite"/>
    </source>
</evidence>
<dbReference type="AlphaFoldDB" id="A0A9N9GDZ4"/>
<dbReference type="Proteomes" id="UP000789508">
    <property type="component" value="Unassembled WGS sequence"/>
</dbReference>
<proteinExistence type="predicted"/>
<gene>
    <name evidence="2" type="ORF">ALEPTO_LOCUS8248</name>
</gene>
<keyword evidence="3" id="KW-1185">Reference proteome</keyword>
<evidence type="ECO:0000313" key="3">
    <source>
        <dbReference type="Proteomes" id="UP000789508"/>
    </source>
</evidence>
<sequence length="611" mass="72372">MVLSKKVNIQPGKPMNIDQITTSNSEPNDEPTTTTNFQNSGTEQTLSSSNLGGTDLSRWRLRYWTESTRKKTSYNEINLTLTREIFEEIRQRRINPQTVNRKIQPNDVFSTPNGIVPQQFINEEITDETNEQLFGQLFFNETELQRAINRSFGEANPKDRTFHEYNRKFFKQIKGTNVLCKSCLMTIVIEQEEPWEYTIVQTEETRNHQHKKEEYCNQCHKLVKTKEFFPEQEESYQQKLEKLINLEGQEYKQKVITLIDKAQQVAQDESRKNLKTQQYQKITWVKNCKACDYCAKYKKKYEYQNNQEKCNCVNIQNDNNTTKEQGLKTVTIVIYLKNIASNNQLKKSVIPALKKNYRVPPPNQNKQIITIVKTCKYQKPKKYHKQNNSDKIKVEEINKNCDNCIQKRIENLTIHPEEEIGQQIKSIKQLFEEYQNKTFFPEETNLNKLFDQFTKLSTEDNNPWEPEISIEPITSNKKLIRPPPKPRKVLEEVLNGDLQNYLLLLLRESKIVKEYQLRRLHTILMSITIDRYNPEYLKKVLQKAKDNIIQYQQQIYTKEKLITKLKELEHQLPLGISVRIVLEEILKQKSLQKLNKLLKEINNHLEELNEQ</sequence>
<comment type="caution">
    <text evidence="2">The sequence shown here is derived from an EMBL/GenBank/DDBJ whole genome shotgun (WGS) entry which is preliminary data.</text>
</comment>
<accession>A0A9N9GDZ4</accession>
<protein>
    <submittedName>
        <fullName evidence="2">1788_t:CDS:1</fullName>
    </submittedName>
</protein>
<evidence type="ECO:0000313" key="2">
    <source>
        <dbReference type="EMBL" id="CAG8603500.1"/>
    </source>
</evidence>
<name>A0A9N9GDZ4_9GLOM</name>
<feature type="region of interest" description="Disordered" evidence="1">
    <location>
        <begin position="1"/>
        <end position="51"/>
    </location>
</feature>
<reference evidence="2" key="1">
    <citation type="submission" date="2021-06" db="EMBL/GenBank/DDBJ databases">
        <authorList>
            <person name="Kallberg Y."/>
            <person name="Tangrot J."/>
            <person name="Rosling A."/>
        </authorList>
    </citation>
    <scope>NUCLEOTIDE SEQUENCE</scope>
    <source>
        <strain evidence="2">FL130A</strain>
    </source>
</reference>
<dbReference type="OrthoDB" id="10679181at2759"/>
<organism evidence="2 3">
    <name type="scientific">Ambispora leptoticha</name>
    <dbReference type="NCBI Taxonomy" id="144679"/>
    <lineage>
        <taxon>Eukaryota</taxon>
        <taxon>Fungi</taxon>
        <taxon>Fungi incertae sedis</taxon>
        <taxon>Mucoromycota</taxon>
        <taxon>Glomeromycotina</taxon>
        <taxon>Glomeromycetes</taxon>
        <taxon>Archaeosporales</taxon>
        <taxon>Ambisporaceae</taxon>
        <taxon>Ambispora</taxon>
    </lineage>
</organism>